<dbReference type="PRINTS" id="PR00320">
    <property type="entry name" value="GPROTEINBRPT"/>
</dbReference>
<feature type="repeat" description="WD" evidence="3">
    <location>
        <begin position="170"/>
        <end position="201"/>
    </location>
</feature>
<dbReference type="PANTHER" id="PTHR22847">
    <property type="entry name" value="WD40 REPEAT PROTEIN"/>
    <property type="match status" value="1"/>
</dbReference>
<feature type="chain" id="PRO_5046468035" evidence="4">
    <location>
        <begin position="20"/>
        <end position="991"/>
    </location>
</feature>
<evidence type="ECO:0000313" key="6">
    <source>
        <dbReference type="EMBL" id="MCV9389205.1"/>
    </source>
</evidence>
<evidence type="ECO:0000256" key="3">
    <source>
        <dbReference type="PROSITE-ProRule" id="PRU00221"/>
    </source>
</evidence>
<feature type="repeat" description="WD" evidence="3">
    <location>
        <begin position="125"/>
        <end position="166"/>
    </location>
</feature>
<proteinExistence type="predicted"/>
<dbReference type="Gene3D" id="3.40.50.1460">
    <property type="match status" value="1"/>
</dbReference>
<dbReference type="InterPro" id="IPR036322">
    <property type="entry name" value="WD40_repeat_dom_sf"/>
</dbReference>
<dbReference type="PROSITE" id="PS50082">
    <property type="entry name" value="WD_REPEATS_2"/>
    <property type="match status" value="4"/>
</dbReference>
<keyword evidence="7" id="KW-1185">Reference proteome</keyword>
<keyword evidence="2" id="KW-0677">Repeat</keyword>
<dbReference type="InterPro" id="IPR019775">
    <property type="entry name" value="WD40_repeat_CS"/>
</dbReference>
<evidence type="ECO:0000256" key="1">
    <source>
        <dbReference type="ARBA" id="ARBA00022574"/>
    </source>
</evidence>
<evidence type="ECO:0000256" key="2">
    <source>
        <dbReference type="ARBA" id="ARBA00022737"/>
    </source>
</evidence>
<accession>A0ABT3D0E1</accession>
<dbReference type="InterPro" id="IPR020472">
    <property type="entry name" value="WD40_PAC1"/>
</dbReference>
<comment type="caution">
    <text evidence="6">The sequence shown here is derived from an EMBL/GenBank/DDBJ whole genome shotgun (WGS) entry which is preliminary data.</text>
</comment>
<feature type="signal peptide" evidence="4">
    <location>
        <begin position="1"/>
        <end position="19"/>
    </location>
</feature>
<dbReference type="Pfam" id="PF00400">
    <property type="entry name" value="WD40"/>
    <property type="match status" value="4"/>
</dbReference>
<dbReference type="Pfam" id="PF00656">
    <property type="entry name" value="Peptidase_C14"/>
    <property type="match status" value="1"/>
</dbReference>
<sequence length="991" mass="108551">MRILLTVITLTCFLTQANAQQLSIDNQGHAGLIHDLEFIENGQKLLSVSEDKTVRVWDVASGTLAKTYRFETEGGVNGRIYAAALSKDQHYLFLGGYFDHENGEGEKIGEIRVLDLINEKLITPFKGHSNVVLDMVVSKDGSKLISVAADQSIIVWDITSPRAPSKIKTISGIPSIVSAIDISENGANIAAGDVDGYIRTWATSGSASSKFKVHSDAIRDVCYVGGNLYSAGEDGQIIKWTEEGKFMGAFDELPGAVNVLEGSADGQYLTAMGRVGLVYSLSTQSPISKFDYHTNAVSAITSASFAQFEGKQGNYVASAGGDDKNILIWETKSGTLERNLVGKGKSVFGIGVNEASNEIAFSQSNLTGLLDDVKLEKVFDLDELLLNQTPESLTEFHTATLSKGGMTLEKSSSSSLLAGGRTINLDEQKDGDLRSFTYLNDGQAIAIGSTYSLKKFKTDGSLLGSFDGHEGEVWALTDFASENLLLSASNDQTIKIWNNQTGENLVTLFVASDNEWVIWTPQGFYEASAGGEKYIGWHINMGRNSLAEFHDVSAFSTFYHRPDVIKAILDLKSYDAVASQLNLTDKPAEKIDPPVIKWITEPNLIVKGNKTSVSFTIQSHSPVSQLKLLADGRPIYHESDLSISGDGYAEKIELDVELPEGTNQSYAFTVFAVDEQSKVLSGERMIAFESIEEDQGEKTSEVEETEVETYEEPAEEPAETYVPSYAGNRDNTTLTLDPVETKVKKSNLYMVSIGVSEFADSSLDLRYADDDADAIDELFKGQKDKMFSGVTSLKLTNENATRAKILKTFQRLEEYTTVDDFVIIFIATHGMNVEDNFYIVPHDGDARNPRISCIDWRDFSDLVGNMSARVVLFIDTCHSGQLGNNMGQKSLSNTEAVRELSGKEYGVVIMAAATGYEYSLEHPDWGHGAFTLSLIEGLQEGKADVKKDGIIYLRELDYYLSERVQELTGGRQHPTTQKPSSISRLSLAKVK</sequence>
<organism evidence="6 7">
    <name type="scientific">Reichenbachiella ulvae</name>
    <dbReference type="NCBI Taxonomy" id="2980104"/>
    <lineage>
        <taxon>Bacteria</taxon>
        <taxon>Pseudomonadati</taxon>
        <taxon>Bacteroidota</taxon>
        <taxon>Cytophagia</taxon>
        <taxon>Cytophagales</taxon>
        <taxon>Reichenbachiellaceae</taxon>
        <taxon>Reichenbachiella</taxon>
    </lineage>
</organism>
<dbReference type="InterPro" id="IPR001680">
    <property type="entry name" value="WD40_rpt"/>
</dbReference>
<evidence type="ECO:0000256" key="4">
    <source>
        <dbReference type="SAM" id="SignalP"/>
    </source>
</evidence>
<protein>
    <submittedName>
        <fullName evidence="6">Caspase family protein</fullName>
    </submittedName>
</protein>
<dbReference type="InterPro" id="IPR015943">
    <property type="entry name" value="WD40/YVTN_repeat-like_dom_sf"/>
</dbReference>
<dbReference type="SMART" id="SM00320">
    <property type="entry name" value="WD40"/>
    <property type="match status" value="6"/>
</dbReference>
<feature type="repeat" description="WD" evidence="3">
    <location>
        <begin position="26"/>
        <end position="67"/>
    </location>
</feature>
<keyword evidence="4" id="KW-0732">Signal</keyword>
<name>A0ABT3D0E1_9BACT</name>
<dbReference type="PROSITE" id="PS00678">
    <property type="entry name" value="WD_REPEATS_1"/>
    <property type="match status" value="3"/>
</dbReference>
<dbReference type="InterPro" id="IPR011600">
    <property type="entry name" value="Pept_C14_caspase"/>
</dbReference>
<dbReference type="PROSITE" id="PS50294">
    <property type="entry name" value="WD_REPEATS_REGION"/>
    <property type="match status" value="3"/>
</dbReference>
<dbReference type="Proteomes" id="UP001300692">
    <property type="component" value="Unassembled WGS sequence"/>
</dbReference>
<dbReference type="EMBL" id="JAOYOD010000001">
    <property type="protein sequence ID" value="MCV9389205.1"/>
    <property type="molecule type" value="Genomic_DNA"/>
</dbReference>
<dbReference type="Gene3D" id="2.130.10.10">
    <property type="entry name" value="YVTN repeat-like/Quinoprotein amine dehydrogenase"/>
    <property type="match status" value="3"/>
</dbReference>
<keyword evidence="1 3" id="KW-0853">WD repeat</keyword>
<reference evidence="6 7" key="1">
    <citation type="submission" date="2022-10" db="EMBL/GenBank/DDBJ databases">
        <title>Comparative genomics and taxonomic characterization of three novel marine species of genus Reichenbachiella exhibiting antioxidant and polysaccharide degradation activities.</title>
        <authorList>
            <person name="Muhammad N."/>
            <person name="Lee Y.-J."/>
            <person name="Ko J."/>
            <person name="Kim S.-G."/>
        </authorList>
    </citation>
    <scope>NUCLEOTIDE SEQUENCE [LARGE SCALE GENOMIC DNA]</scope>
    <source>
        <strain evidence="6 7">ABR2-5</strain>
    </source>
</reference>
<dbReference type="PANTHER" id="PTHR22847:SF637">
    <property type="entry name" value="WD REPEAT DOMAIN 5B"/>
    <property type="match status" value="1"/>
</dbReference>
<evidence type="ECO:0000259" key="5">
    <source>
        <dbReference type="Pfam" id="PF00656"/>
    </source>
</evidence>
<dbReference type="SUPFAM" id="SSF50978">
    <property type="entry name" value="WD40 repeat-like"/>
    <property type="match status" value="2"/>
</dbReference>
<evidence type="ECO:0000313" key="7">
    <source>
        <dbReference type="Proteomes" id="UP001300692"/>
    </source>
</evidence>
<gene>
    <name evidence="6" type="ORF">N7U62_21245</name>
</gene>
<dbReference type="RefSeq" id="WP_264140127.1">
    <property type="nucleotide sequence ID" value="NZ_JAOYOD010000001.1"/>
</dbReference>
<feature type="repeat" description="WD" evidence="3">
    <location>
        <begin position="466"/>
        <end position="507"/>
    </location>
</feature>
<feature type="domain" description="Peptidase C14 caspase" evidence="5">
    <location>
        <begin position="753"/>
        <end position="978"/>
    </location>
</feature>